<accession>A0ABR8CXC0</accession>
<proteinExistence type="predicted"/>
<reference evidence="1 2" key="1">
    <citation type="journal article" date="2020" name="ISME J.">
        <title>Comparative genomics reveals insights into cyanobacterial evolution and habitat adaptation.</title>
        <authorList>
            <person name="Chen M.Y."/>
            <person name="Teng W.K."/>
            <person name="Zhao L."/>
            <person name="Hu C.X."/>
            <person name="Zhou Y.K."/>
            <person name="Han B.P."/>
            <person name="Song L.R."/>
            <person name="Shu W.S."/>
        </authorList>
    </citation>
    <scope>NUCLEOTIDE SEQUENCE [LARGE SCALE GENOMIC DNA]</scope>
    <source>
        <strain evidence="1 2">FACHB-119</strain>
    </source>
</reference>
<dbReference type="Proteomes" id="UP000661112">
    <property type="component" value="Unassembled WGS sequence"/>
</dbReference>
<dbReference type="EMBL" id="JACJSG010000003">
    <property type="protein sequence ID" value="MBD2499563.1"/>
    <property type="molecule type" value="Genomic_DNA"/>
</dbReference>
<comment type="caution">
    <text evidence="1">The sequence shown here is derived from an EMBL/GenBank/DDBJ whole genome shotgun (WGS) entry which is preliminary data.</text>
</comment>
<sequence length="53" mass="5788">MSRKSKQNKATRIHPDEAISYAAGKAMVYDRPEAISVRGASRREAGRNAIAIS</sequence>
<dbReference type="RefSeq" id="WP_190466648.1">
    <property type="nucleotide sequence ID" value="NZ_JACJSG010000003.1"/>
</dbReference>
<gene>
    <name evidence="1" type="ORF">H6G83_02840</name>
</gene>
<evidence type="ECO:0000313" key="2">
    <source>
        <dbReference type="Proteomes" id="UP000661112"/>
    </source>
</evidence>
<keyword evidence="2" id="KW-1185">Reference proteome</keyword>
<organism evidence="1 2">
    <name type="scientific">Anabaena azotica FACHB-119</name>
    <dbReference type="NCBI Taxonomy" id="947527"/>
    <lineage>
        <taxon>Bacteria</taxon>
        <taxon>Bacillati</taxon>
        <taxon>Cyanobacteriota</taxon>
        <taxon>Cyanophyceae</taxon>
        <taxon>Nostocales</taxon>
        <taxon>Nostocaceae</taxon>
        <taxon>Anabaena</taxon>
        <taxon>Anabaena azotica</taxon>
    </lineage>
</organism>
<protein>
    <submittedName>
        <fullName evidence="1">Uncharacterized protein</fullName>
    </submittedName>
</protein>
<evidence type="ECO:0000313" key="1">
    <source>
        <dbReference type="EMBL" id="MBD2499563.1"/>
    </source>
</evidence>
<name>A0ABR8CXC0_9NOST</name>